<keyword evidence="11" id="KW-0460">Magnesium</keyword>
<name>G4TK24_SERID</name>
<dbReference type="OrthoDB" id="10254258at2759"/>
<proteinExistence type="inferred from homology"/>
<dbReference type="GO" id="GO:0046872">
    <property type="term" value="F:metal ion binding"/>
    <property type="evidence" value="ECO:0007669"/>
    <property type="project" value="UniProtKB-KW"/>
</dbReference>
<evidence type="ECO:0000256" key="8">
    <source>
        <dbReference type="ARBA" id="ARBA00012964"/>
    </source>
</evidence>
<evidence type="ECO:0000256" key="2">
    <source>
        <dbReference type="ARBA" id="ARBA00001936"/>
    </source>
</evidence>
<dbReference type="FunCoup" id="G4TK24">
    <property type="interactions" value="141"/>
</dbReference>
<dbReference type="GO" id="GO:0005737">
    <property type="term" value="C:cytoplasm"/>
    <property type="evidence" value="ECO:0007669"/>
    <property type="project" value="TreeGrafter"/>
</dbReference>
<evidence type="ECO:0000256" key="6">
    <source>
        <dbReference type="ARBA" id="ARBA00009999"/>
    </source>
</evidence>
<feature type="domain" description="HD/PDEase" evidence="13">
    <location>
        <begin position="43"/>
        <end position="160"/>
    </location>
</feature>
<evidence type="ECO:0000256" key="10">
    <source>
        <dbReference type="ARBA" id="ARBA00022801"/>
    </source>
</evidence>
<dbReference type="SMART" id="SM00471">
    <property type="entry name" value="HDc"/>
    <property type="match status" value="1"/>
</dbReference>
<evidence type="ECO:0000256" key="4">
    <source>
        <dbReference type="ARBA" id="ARBA00001946"/>
    </source>
</evidence>
<dbReference type="SUPFAM" id="SSF109604">
    <property type="entry name" value="HD-domain/PDEase-like"/>
    <property type="match status" value="1"/>
</dbReference>
<comment type="cofactor">
    <cofactor evidence="2">
        <name>Mn(2+)</name>
        <dbReference type="ChEBI" id="CHEBI:29035"/>
    </cofactor>
</comment>
<dbReference type="HOGENOM" id="CLU_039453_2_1_1"/>
<keyword evidence="12" id="KW-0170">Cobalt</keyword>
<dbReference type="OMA" id="TWRLCLM"/>
<dbReference type="Gene3D" id="1.10.3210.10">
    <property type="entry name" value="Hypothetical protein af1432"/>
    <property type="match status" value="1"/>
</dbReference>
<evidence type="ECO:0000256" key="1">
    <source>
        <dbReference type="ARBA" id="ARBA00001638"/>
    </source>
</evidence>
<dbReference type="InterPro" id="IPR006674">
    <property type="entry name" value="HD_domain"/>
</dbReference>
<evidence type="ECO:0000313" key="14">
    <source>
        <dbReference type="EMBL" id="CCA71656.1"/>
    </source>
</evidence>
<organism evidence="14 15">
    <name type="scientific">Serendipita indica (strain DSM 11827)</name>
    <name type="common">Root endophyte fungus</name>
    <name type="synonym">Piriformospora indica</name>
    <dbReference type="NCBI Taxonomy" id="1109443"/>
    <lineage>
        <taxon>Eukaryota</taxon>
        <taxon>Fungi</taxon>
        <taxon>Dikarya</taxon>
        <taxon>Basidiomycota</taxon>
        <taxon>Agaricomycotina</taxon>
        <taxon>Agaricomycetes</taxon>
        <taxon>Sebacinales</taxon>
        <taxon>Serendipitaceae</taxon>
        <taxon>Serendipita</taxon>
    </lineage>
</organism>
<protein>
    <recommendedName>
        <fullName evidence="8">5'-deoxynucleotidase</fullName>
        <ecNumber evidence="8">3.1.3.89</ecNumber>
    </recommendedName>
</protein>
<evidence type="ECO:0000313" key="15">
    <source>
        <dbReference type="Proteomes" id="UP000007148"/>
    </source>
</evidence>
<dbReference type="GO" id="GO:0002953">
    <property type="term" value="F:5'-deoxynucleotidase activity"/>
    <property type="evidence" value="ECO:0007669"/>
    <property type="project" value="UniProtKB-EC"/>
</dbReference>
<comment type="catalytic activity">
    <reaction evidence="1">
        <text>a 2'-deoxyribonucleoside 5'-phosphate + H2O = a 2'-deoxyribonucleoside + phosphate</text>
        <dbReference type="Rhea" id="RHEA:36167"/>
        <dbReference type="ChEBI" id="CHEBI:15377"/>
        <dbReference type="ChEBI" id="CHEBI:18274"/>
        <dbReference type="ChEBI" id="CHEBI:43474"/>
        <dbReference type="ChEBI" id="CHEBI:65317"/>
        <dbReference type="EC" id="3.1.3.89"/>
    </reaction>
</comment>
<dbReference type="GO" id="GO:0009159">
    <property type="term" value="P:deoxyribonucleoside monophosphate catabolic process"/>
    <property type="evidence" value="ECO:0007669"/>
    <property type="project" value="UniProtKB-ARBA"/>
</dbReference>
<dbReference type="InParanoid" id="G4TK24"/>
<dbReference type="EC" id="3.1.3.89" evidence="8"/>
<comment type="similarity">
    <text evidence="6">Belongs to the HDDC2 family.</text>
</comment>
<comment type="subunit">
    <text evidence="7">Homodimer.</text>
</comment>
<evidence type="ECO:0000259" key="13">
    <source>
        <dbReference type="SMART" id="SM00471"/>
    </source>
</evidence>
<comment type="cofactor">
    <cofactor evidence="3">
        <name>Co(2+)</name>
        <dbReference type="ChEBI" id="CHEBI:48828"/>
    </cofactor>
</comment>
<comment type="caution">
    <text evidence="14">The sequence shown here is derived from an EMBL/GenBank/DDBJ whole genome shotgun (WGS) entry which is preliminary data.</text>
</comment>
<dbReference type="Proteomes" id="UP000007148">
    <property type="component" value="Unassembled WGS sequence"/>
</dbReference>
<evidence type="ECO:0000256" key="12">
    <source>
        <dbReference type="ARBA" id="ARBA00023285"/>
    </source>
</evidence>
<dbReference type="AlphaFoldDB" id="G4TK24"/>
<dbReference type="FunFam" id="1.10.3210.10:FF:000011">
    <property type="entry name" value="HD domain-containing protein 2"/>
    <property type="match status" value="1"/>
</dbReference>
<evidence type="ECO:0000256" key="9">
    <source>
        <dbReference type="ARBA" id="ARBA00022723"/>
    </source>
</evidence>
<dbReference type="STRING" id="1109443.G4TK24"/>
<comment type="function">
    <text evidence="5">Catalyzes the dephosphorylation of the nucleoside 5'-monophosphates deoxyadenosine monophosphate (dAMP), deoxycytidine monophosphate (dCMP), deoxyguanosine monophosphate (dGMP) and deoxythymidine monophosphate (dTMP).</text>
</comment>
<evidence type="ECO:0000256" key="5">
    <source>
        <dbReference type="ARBA" id="ARBA00004074"/>
    </source>
</evidence>
<keyword evidence="10" id="KW-0378">Hydrolase</keyword>
<evidence type="ECO:0000256" key="3">
    <source>
        <dbReference type="ARBA" id="ARBA00001941"/>
    </source>
</evidence>
<comment type="cofactor">
    <cofactor evidence="4">
        <name>Mg(2+)</name>
        <dbReference type="ChEBI" id="CHEBI:18420"/>
    </cofactor>
</comment>
<evidence type="ECO:0000256" key="11">
    <source>
        <dbReference type="ARBA" id="ARBA00022842"/>
    </source>
</evidence>
<dbReference type="eggNOG" id="KOG3197">
    <property type="taxonomic scope" value="Eukaryota"/>
</dbReference>
<keyword evidence="9" id="KW-0479">Metal-binding</keyword>
<dbReference type="PANTHER" id="PTHR11845:SF13">
    <property type="entry name" value="5'-DEOXYNUCLEOTIDASE HDDC2"/>
    <property type="match status" value="1"/>
</dbReference>
<dbReference type="PANTHER" id="PTHR11845">
    <property type="entry name" value="5'-DEOXYNUCLEOTIDASE HDDC2"/>
    <property type="match status" value="1"/>
</dbReference>
<gene>
    <name evidence="14" type="ORF">PIIN_05592</name>
</gene>
<dbReference type="InterPro" id="IPR003607">
    <property type="entry name" value="HD/PDEase_dom"/>
</dbReference>
<accession>G4TK24</accession>
<dbReference type="InterPro" id="IPR039356">
    <property type="entry name" value="YfbR/HDDC2"/>
</dbReference>
<evidence type="ECO:0000256" key="7">
    <source>
        <dbReference type="ARBA" id="ARBA00011738"/>
    </source>
</evidence>
<dbReference type="EMBL" id="CAFZ01000129">
    <property type="protein sequence ID" value="CCA71656.1"/>
    <property type="molecule type" value="Genomic_DNA"/>
</dbReference>
<keyword evidence="15" id="KW-1185">Reference proteome</keyword>
<sequence>MSSTQRVFGPSYRSSGDAAQDRLAFFHILEALKTQKRTGWIPDAESISDHMYRMAVLALCSEDTKLDISKCVMLAVVHDLAEATVGDITPDEGISKEEKKQLEENAMRNFCEEMLQKSSVAQRVYDLWKEYEDQVTPEAKFVKDLDRIEMALQAREYERRHSSSIPDLDLRPFYNSSIPKLQTDEVKRWGEALMEE</sequence>
<reference evidence="14 15" key="1">
    <citation type="journal article" date="2011" name="PLoS Pathog.">
        <title>Endophytic Life Strategies Decoded by Genome and Transcriptome Analyses of the Mutualistic Root Symbiont Piriformospora indica.</title>
        <authorList>
            <person name="Zuccaro A."/>
            <person name="Lahrmann U."/>
            <person name="Guldener U."/>
            <person name="Langen G."/>
            <person name="Pfiffi S."/>
            <person name="Biedenkopf D."/>
            <person name="Wong P."/>
            <person name="Samans B."/>
            <person name="Grimm C."/>
            <person name="Basiewicz M."/>
            <person name="Murat C."/>
            <person name="Martin F."/>
            <person name="Kogel K.H."/>
        </authorList>
    </citation>
    <scope>NUCLEOTIDE SEQUENCE [LARGE SCALE GENOMIC DNA]</scope>
    <source>
        <strain evidence="14 15">DSM 11827</strain>
    </source>
</reference>
<dbReference type="Pfam" id="PF13023">
    <property type="entry name" value="HD_3"/>
    <property type="match status" value="1"/>
</dbReference>